<accession>A0A7Y2PEX7</accession>
<sequence length="137" mass="15542">MYHQGKAFAVSADRQRGFLTLFREEWRRRGLTNPQVAARLGRSLSLVVKIKAGRTPLTGHLIDQLVEILEIDVIRAYFAVDILNEPMIYFEPVLVQSLSKTMVMYEGILTTYRAQQDALDDADAPEDDDVTLDQTAQ</sequence>
<evidence type="ECO:0000313" key="2">
    <source>
        <dbReference type="Proteomes" id="UP000550136"/>
    </source>
</evidence>
<dbReference type="Proteomes" id="UP000550136">
    <property type="component" value="Unassembled WGS sequence"/>
</dbReference>
<dbReference type="CDD" id="cd00093">
    <property type="entry name" value="HTH_XRE"/>
    <property type="match status" value="1"/>
</dbReference>
<dbReference type="InterPro" id="IPR001387">
    <property type="entry name" value="Cro/C1-type_HTH"/>
</dbReference>
<organism evidence="1 2">
    <name type="scientific">Sphingomonas paucimobilis</name>
    <name type="common">Pseudomonas paucimobilis</name>
    <dbReference type="NCBI Taxonomy" id="13689"/>
    <lineage>
        <taxon>Bacteria</taxon>
        <taxon>Pseudomonadati</taxon>
        <taxon>Pseudomonadota</taxon>
        <taxon>Alphaproteobacteria</taxon>
        <taxon>Sphingomonadales</taxon>
        <taxon>Sphingomonadaceae</taxon>
        <taxon>Sphingomonas</taxon>
    </lineage>
</organism>
<dbReference type="InterPro" id="IPR010982">
    <property type="entry name" value="Lambda_DNA-bd_dom_sf"/>
</dbReference>
<dbReference type="EMBL" id="JABEOU010000038">
    <property type="protein sequence ID" value="NNG58586.1"/>
    <property type="molecule type" value="Genomic_DNA"/>
</dbReference>
<name>A0A7Y2PEX7_SPHPI</name>
<protein>
    <submittedName>
        <fullName evidence="1">Helix-turn-helix transcriptional regulator</fullName>
    </submittedName>
</protein>
<dbReference type="RefSeq" id="WP_170170888.1">
    <property type="nucleotide sequence ID" value="NZ_JABEOU010000038.1"/>
</dbReference>
<comment type="caution">
    <text evidence="1">The sequence shown here is derived from an EMBL/GenBank/DDBJ whole genome shotgun (WGS) entry which is preliminary data.</text>
</comment>
<dbReference type="SUPFAM" id="SSF47413">
    <property type="entry name" value="lambda repressor-like DNA-binding domains"/>
    <property type="match status" value="1"/>
</dbReference>
<gene>
    <name evidence="1" type="ORF">HKX06_14540</name>
</gene>
<proteinExistence type="predicted"/>
<reference evidence="1 2" key="1">
    <citation type="submission" date="2020-05" db="EMBL/GenBank/DDBJ databases">
        <title>Draft Genome Sequences of Sphingomonas sp. Isolated from the International Space Station.</title>
        <authorList>
            <person name="Bijlani S."/>
            <person name="Singh N.K."/>
            <person name="Mason C.E."/>
            <person name="Wang C.C."/>
            <person name="Venkateswaran K."/>
        </authorList>
    </citation>
    <scope>NUCLEOTIDE SEQUENCE [LARGE SCALE GENOMIC DNA]</scope>
    <source>
        <strain evidence="1 2">FKI-L5-BR-P1</strain>
    </source>
</reference>
<dbReference type="AlphaFoldDB" id="A0A7Y2PEX7"/>
<dbReference type="GO" id="GO:0003677">
    <property type="term" value="F:DNA binding"/>
    <property type="evidence" value="ECO:0007669"/>
    <property type="project" value="InterPro"/>
</dbReference>
<evidence type="ECO:0000313" key="1">
    <source>
        <dbReference type="EMBL" id="NNG58586.1"/>
    </source>
</evidence>